<evidence type="ECO:0000256" key="1">
    <source>
        <dbReference type="SAM" id="Phobius"/>
    </source>
</evidence>
<evidence type="ECO:0000313" key="2">
    <source>
        <dbReference type="EMBL" id="TVO76186.1"/>
    </source>
</evidence>
<dbReference type="AlphaFoldDB" id="A0A557SFJ3"/>
<comment type="caution">
    <text evidence="2">The sequence shown here is derived from an EMBL/GenBank/DDBJ whole genome shotgun (WGS) entry which is preliminary data.</text>
</comment>
<proteinExistence type="predicted"/>
<feature type="transmembrane region" description="Helical" evidence="1">
    <location>
        <begin position="41"/>
        <end position="68"/>
    </location>
</feature>
<evidence type="ECO:0000313" key="3">
    <source>
        <dbReference type="Proteomes" id="UP000318349"/>
    </source>
</evidence>
<organism evidence="2 3">
    <name type="scientific">Denitromonas halophila</name>
    <dbReference type="NCBI Taxonomy" id="1629404"/>
    <lineage>
        <taxon>Bacteria</taxon>
        <taxon>Pseudomonadati</taxon>
        <taxon>Pseudomonadota</taxon>
        <taxon>Betaproteobacteria</taxon>
        <taxon>Rhodocyclales</taxon>
        <taxon>Zoogloeaceae</taxon>
        <taxon>Denitromonas</taxon>
    </lineage>
</organism>
<feature type="transmembrane region" description="Helical" evidence="1">
    <location>
        <begin position="118"/>
        <end position="144"/>
    </location>
</feature>
<accession>A0A557SFJ3</accession>
<feature type="transmembrane region" description="Helical" evidence="1">
    <location>
        <begin position="212"/>
        <end position="245"/>
    </location>
</feature>
<dbReference type="InterPro" id="IPR018692">
    <property type="entry name" value="DUF2189"/>
</dbReference>
<name>A0A557SFJ3_9RHOO</name>
<keyword evidence="1" id="KW-1133">Transmembrane helix</keyword>
<dbReference type="Pfam" id="PF09955">
    <property type="entry name" value="DUF2189"/>
    <property type="match status" value="1"/>
</dbReference>
<dbReference type="Proteomes" id="UP000318349">
    <property type="component" value="Unassembled WGS sequence"/>
</dbReference>
<protein>
    <submittedName>
        <fullName evidence="2">DUF2189 domain-containing protein</fullName>
    </submittedName>
</protein>
<gene>
    <name evidence="2" type="ORF">FHP89_12100</name>
</gene>
<sequence>MVNCLSCDEVCMSVHGVPEKVSIRLIAQSLRQGWHDFLDMALVSMGFAACFVVIGIVLMTGFVTIGMGPMVPPLIGGFMLFGPVSMAGYHALLAARKAGQSPRLGVAYGAMRHTPRPVWVMGLFCCFMVLLWLTDAGTLYSFMVGEWRHDWMSVLPHSSQLLRFHFGAAIMGGALSLIVYTVTVHAVPLLVRGQGTLVTAVTASVRAVGRSLFAHLLWAVLLALTVMASIFLLPALLVVLPVVAYASIHWNKTVFPEGANDTSA</sequence>
<feature type="transmembrane region" description="Helical" evidence="1">
    <location>
        <begin position="164"/>
        <end position="191"/>
    </location>
</feature>
<reference evidence="2 3" key="1">
    <citation type="submission" date="2019-07" db="EMBL/GenBank/DDBJ databases">
        <title>The pathways for chlorine oxyanion respiration interact through the shared metabolite chlorate.</title>
        <authorList>
            <person name="Barnum T.P."/>
            <person name="Cheng Y."/>
            <person name="Hill K.A."/>
            <person name="Lucas L.N."/>
            <person name="Carlson H.K."/>
            <person name="Coates J.D."/>
        </authorList>
    </citation>
    <scope>NUCLEOTIDE SEQUENCE [LARGE SCALE GENOMIC DNA]</scope>
    <source>
        <strain evidence="2 3">SFB-1</strain>
    </source>
</reference>
<keyword evidence="1" id="KW-0472">Membrane</keyword>
<dbReference type="EMBL" id="VMNI01000010">
    <property type="protein sequence ID" value="TVO76186.1"/>
    <property type="molecule type" value="Genomic_DNA"/>
</dbReference>
<feature type="transmembrane region" description="Helical" evidence="1">
    <location>
        <begin position="74"/>
        <end position="95"/>
    </location>
</feature>
<keyword evidence="1" id="KW-0812">Transmembrane</keyword>